<dbReference type="Proteomes" id="UP000824192">
    <property type="component" value="Unassembled WGS sequence"/>
</dbReference>
<comment type="caution">
    <text evidence="3">The sequence shown here is derived from an EMBL/GenBank/DDBJ whole genome shotgun (WGS) entry which is preliminary data.</text>
</comment>
<dbReference type="Gene3D" id="3.30.230.10">
    <property type="match status" value="1"/>
</dbReference>
<dbReference type="InterPro" id="IPR045006">
    <property type="entry name" value="CHLI-like"/>
</dbReference>
<dbReference type="InterPro" id="IPR003593">
    <property type="entry name" value="AAA+_ATPase"/>
</dbReference>
<dbReference type="InterPro" id="IPR025158">
    <property type="entry name" value="Mg_chelat-rel_C"/>
</dbReference>
<evidence type="ECO:0000313" key="3">
    <source>
        <dbReference type="EMBL" id="HIW94781.1"/>
    </source>
</evidence>
<dbReference type="InterPro" id="IPR014721">
    <property type="entry name" value="Ribsml_uS5_D2-typ_fold_subgr"/>
</dbReference>
<dbReference type="InterPro" id="IPR000523">
    <property type="entry name" value="Mg_chelatse_chII-like_cat_dom"/>
</dbReference>
<reference evidence="3" key="1">
    <citation type="journal article" date="2021" name="PeerJ">
        <title>Extensive microbial diversity within the chicken gut microbiome revealed by metagenomics and culture.</title>
        <authorList>
            <person name="Gilroy R."/>
            <person name="Ravi A."/>
            <person name="Getino M."/>
            <person name="Pursley I."/>
            <person name="Horton D.L."/>
            <person name="Alikhan N.F."/>
            <person name="Baker D."/>
            <person name="Gharbi K."/>
            <person name="Hall N."/>
            <person name="Watson M."/>
            <person name="Adriaenssens E.M."/>
            <person name="Foster-Nyarko E."/>
            <person name="Jarju S."/>
            <person name="Secka A."/>
            <person name="Antonio M."/>
            <person name="Oren A."/>
            <person name="Chaudhuri R.R."/>
            <person name="La Ragione R."/>
            <person name="Hildebrand F."/>
            <person name="Pallen M.J."/>
        </authorList>
    </citation>
    <scope>NUCLEOTIDE SEQUENCE</scope>
    <source>
        <strain evidence="3">ChiGjej6B6-1540</strain>
    </source>
</reference>
<dbReference type="InterPro" id="IPR027417">
    <property type="entry name" value="P-loop_NTPase"/>
</dbReference>
<accession>A0A9D1RXY9</accession>
<dbReference type="PANTHER" id="PTHR32039">
    <property type="entry name" value="MAGNESIUM-CHELATASE SUBUNIT CHLI"/>
    <property type="match status" value="1"/>
</dbReference>
<dbReference type="SMART" id="SM00382">
    <property type="entry name" value="AAA"/>
    <property type="match status" value="1"/>
</dbReference>
<evidence type="ECO:0000313" key="4">
    <source>
        <dbReference type="Proteomes" id="UP000824192"/>
    </source>
</evidence>
<proteinExistence type="inferred from homology"/>
<protein>
    <submittedName>
        <fullName evidence="3">YifB family Mg chelatase-like AAA ATPase</fullName>
    </submittedName>
</protein>
<dbReference type="Pfam" id="PF01078">
    <property type="entry name" value="Mg_chelatase"/>
    <property type="match status" value="1"/>
</dbReference>
<gene>
    <name evidence="3" type="ORF">H9868_09640</name>
</gene>
<reference evidence="3" key="2">
    <citation type="submission" date="2021-04" db="EMBL/GenBank/DDBJ databases">
        <authorList>
            <person name="Gilroy R."/>
        </authorList>
    </citation>
    <scope>NUCLEOTIDE SEQUENCE</scope>
    <source>
        <strain evidence="3">ChiGjej6B6-1540</strain>
    </source>
</reference>
<dbReference type="EMBL" id="DXGA01000210">
    <property type="protein sequence ID" value="HIW94781.1"/>
    <property type="molecule type" value="Genomic_DNA"/>
</dbReference>
<evidence type="ECO:0000259" key="2">
    <source>
        <dbReference type="SMART" id="SM00382"/>
    </source>
</evidence>
<comment type="similarity">
    <text evidence="1">Belongs to the Mg-chelatase subunits D/I family. ComM subfamily.</text>
</comment>
<dbReference type="Pfam" id="PF13335">
    <property type="entry name" value="Mg_chelatase_C"/>
    <property type="match status" value="1"/>
</dbReference>
<dbReference type="Gene3D" id="3.40.50.300">
    <property type="entry name" value="P-loop containing nucleotide triphosphate hydrolases"/>
    <property type="match status" value="1"/>
</dbReference>
<organism evidence="3 4">
    <name type="scientific">Candidatus Flavonifractor merdipullorum</name>
    <dbReference type="NCBI Taxonomy" id="2838590"/>
    <lineage>
        <taxon>Bacteria</taxon>
        <taxon>Bacillati</taxon>
        <taxon>Bacillota</taxon>
        <taxon>Clostridia</taxon>
        <taxon>Eubacteriales</taxon>
        <taxon>Oscillospiraceae</taxon>
        <taxon>Flavonifractor</taxon>
    </lineage>
</organism>
<dbReference type="Pfam" id="PF13541">
    <property type="entry name" value="ChlI"/>
    <property type="match status" value="1"/>
</dbReference>
<dbReference type="PANTHER" id="PTHR32039:SF7">
    <property type="entry name" value="COMPETENCE PROTEIN COMM"/>
    <property type="match status" value="1"/>
</dbReference>
<dbReference type="InterPro" id="IPR004482">
    <property type="entry name" value="Mg_chelat-rel"/>
</dbReference>
<dbReference type="SUPFAM" id="SSF52540">
    <property type="entry name" value="P-loop containing nucleoside triphosphate hydrolases"/>
    <property type="match status" value="1"/>
</dbReference>
<dbReference type="NCBIfam" id="TIGR00368">
    <property type="entry name" value="YifB family Mg chelatase-like AAA ATPase"/>
    <property type="match status" value="1"/>
</dbReference>
<name>A0A9D1RXY9_9FIRM</name>
<feature type="domain" description="AAA+ ATPase" evidence="2">
    <location>
        <begin position="210"/>
        <end position="394"/>
    </location>
</feature>
<dbReference type="CDD" id="cd00009">
    <property type="entry name" value="AAA"/>
    <property type="match status" value="1"/>
</dbReference>
<dbReference type="SUPFAM" id="SSF54211">
    <property type="entry name" value="Ribosomal protein S5 domain 2-like"/>
    <property type="match status" value="1"/>
</dbReference>
<evidence type="ECO:0000256" key="1">
    <source>
        <dbReference type="ARBA" id="ARBA00006354"/>
    </source>
</evidence>
<dbReference type="AlphaFoldDB" id="A0A9D1RXY9"/>
<sequence length="507" mass="54596">MLCVVRSLGLSGVNGYEVRAECDLSNGLPAFEVVGLPDAAVKEARDRVRAAIRNCGFSFPVSRITVNLSPADRRKGGTVYDLPILTGILAAGGQLPPPPEDAALVGELSLGGALRPVAGMLPMALAAKRAGIKTLFVPADAAAEATLAGDGLTVYPVENVTQLVHHLQGKTPIAPAQRWEPDAQPVSCPDFADVKGQDQVKRALEIAAAGGHNIAMIGPPGSGKSMLARRLPSILPDLSPREALESTEIHSVMGLTSREMPMVTIRPFRAPHHSISATGMAGGGSPIPKPGEISLAHNGVLFLDELPEFHKDVLEALRQPLEEGEVHITRSAASETFPSRFMLVCAMNPCKCGWYGQPGNRCRCTPQEVRRYLGKLSGPLLDRIDLYVEVPALTFDELSRKPQAESSAVIKERVNAARAVQARRFGPDGPDCNAHMSSVEIQRYCPLDEPSRAVMEGAFQRMGLTARSYDRILRVARTIADLDGADSIQVCHLAEAIQYRESNYFRR</sequence>
<dbReference type="GO" id="GO:0005524">
    <property type="term" value="F:ATP binding"/>
    <property type="evidence" value="ECO:0007669"/>
    <property type="project" value="InterPro"/>
</dbReference>
<dbReference type="InterPro" id="IPR020568">
    <property type="entry name" value="Ribosomal_Su5_D2-typ_SF"/>
</dbReference>